<dbReference type="PANTHER" id="PTHR40980:SF3">
    <property type="entry name" value="TONB-DEPENDENT RECEPTOR-LIKE BETA-BARREL DOMAIN-CONTAINING PROTEIN"/>
    <property type="match status" value="1"/>
</dbReference>
<keyword evidence="5 9" id="KW-0798">TonB box</keyword>
<dbReference type="PROSITE" id="PS52016">
    <property type="entry name" value="TONB_DEPENDENT_REC_3"/>
    <property type="match status" value="1"/>
</dbReference>
<dbReference type="GO" id="GO:0009279">
    <property type="term" value="C:cell outer membrane"/>
    <property type="evidence" value="ECO:0007669"/>
    <property type="project" value="UniProtKB-SubCell"/>
</dbReference>
<comment type="subcellular location">
    <subcellularLocation>
        <location evidence="1 8">Cell outer membrane</location>
        <topology evidence="1 8">Multi-pass membrane protein</topology>
    </subcellularLocation>
</comment>
<organism evidence="13 14">
    <name type="scientific">Thalassotalea marina</name>
    <dbReference type="NCBI Taxonomy" id="1673741"/>
    <lineage>
        <taxon>Bacteria</taxon>
        <taxon>Pseudomonadati</taxon>
        <taxon>Pseudomonadota</taxon>
        <taxon>Gammaproteobacteria</taxon>
        <taxon>Alteromonadales</taxon>
        <taxon>Colwelliaceae</taxon>
        <taxon>Thalassotalea</taxon>
    </lineage>
</organism>
<dbReference type="Gene3D" id="2.170.130.10">
    <property type="entry name" value="TonB-dependent receptor, plug domain"/>
    <property type="match status" value="1"/>
</dbReference>
<dbReference type="InterPro" id="IPR036942">
    <property type="entry name" value="Beta-barrel_TonB_sf"/>
</dbReference>
<dbReference type="Pfam" id="PF00593">
    <property type="entry name" value="TonB_dep_Rec_b-barrel"/>
    <property type="match status" value="1"/>
</dbReference>
<reference evidence="13" key="1">
    <citation type="journal article" date="2014" name="Int. J. Syst. Evol. Microbiol.">
        <title>Complete genome sequence of Corynebacterium casei LMG S-19264T (=DSM 44701T), isolated from a smear-ripened cheese.</title>
        <authorList>
            <consortium name="US DOE Joint Genome Institute (JGI-PGF)"/>
            <person name="Walter F."/>
            <person name="Albersmeier A."/>
            <person name="Kalinowski J."/>
            <person name="Ruckert C."/>
        </authorList>
    </citation>
    <scope>NUCLEOTIDE SEQUENCE</scope>
    <source>
        <strain evidence="13">KCTC 42731</strain>
    </source>
</reference>
<dbReference type="InterPro" id="IPR037066">
    <property type="entry name" value="Plug_dom_sf"/>
</dbReference>
<dbReference type="EMBL" id="BNCK01000006">
    <property type="protein sequence ID" value="GHF97241.1"/>
    <property type="molecule type" value="Genomic_DNA"/>
</dbReference>
<dbReference type="Gene3D" id="2.40.170.20">
    <property type="entry name" value="TonB-dependent receptor, beta-barrel domain"/>
    <property type="match status" value="1"/>
</dbReference>
<keyword evidence="3 8" id="KW-1134">Transmembrane beta strand</keyword>
<evidence type="ECO:0000256" key="10">
    <source>
        <dbReference type="SAM" id="SignalP"/>
    </source>
</evidence>
<reference evidence="13" key="2">
    <citation type="submission" date="2020-09" db="EMBL/GenBank/DDBJ databases">
        <authorList>
            <person name="Sun Q."/>
            <person name="Kim S."/>
        </authorList>
    </citation>
    <scope>NUCLEOTIDE SEQUENCE</scope>
    <source>
        <strain evidence="13">KCTC 42731</strain>
    </source>
</reference>
<sequence>MQQLKTNIGKLTIAINLALLSSFAQAQQLDQKGADADQVERIEVQGIRASLVKSMNEKRFADAILDGISAEDIGKFPDTNLAESLQRVTGVSISRSGGEGRYVSIRGLGPSFSTTIVNGREIATDNSSRSFSFDTVASELVRKVNVYKTSNANLMEGGIGGLVDIKTAKPFDFDKPTIAGNVKAVLEDNSGKYTPNGSIFVTDNFLDGKLGLLGSVTYQKRESENYGVSALMRYFSSIPLREHGAPKVEKDETLSNVYRPQQLYRNYTQTSRERLGANFAAQYQVNDDLVLTLDGIYSKLDVNSLGQRSDNWFWALESAEVIDHGNDLRTVGKFTHADDFSGYGFRSSNSFRPSTTAMLGINAQWQISDALRLNADVAFSKAKNDNRGLNSVQIIEMVNQSGYDVDFTVGDYPSLIPRDPAAVAINEANIAKLQPRGQTRSGSYYEGNNEQLKLDFTYEFDTDYLVRANFGAHYVKKDKINEQYRTPSNLNGYDLNKVYQHYGQNVPLTSDVISIVTPGNLFPNTTQLSADHYVVNSNALWALLENPATIDLLTDPKKSDEENTLMREAIKKAVAENGGWTAQKRLDAFTIEEKVLSLYADLFFSGEVSGMQWNLTTGIRYSDTDQTSKGLITDLAELIQQDDKDNLTKIYGDSASADGADNSYDNWLPSANFTLKITDDLILRTAYSKTLTRPGLTSLAPSMSFGYTTKTHRFASGKNPRLTPYSSENFDISLAWYYAPSSMFSLAAYRKDVEDFIITTTATEIFDIKVTGVDANESWKSFEVTRPRNGEDASIEGIEANLTHSFESGFGFTVNYTWVDSDAKPDLTTRKKSFALTGLSDTFNLVAFYDQGPLQARIAYNWRDKYLSGLGTEPSFVKKYAQIDARASYEINDNLSVFAEAVNLNGETNHSYGRFETHFSSYSDYGPRYGVGMNFKF</sequence>
<dbReference type="NCBIfam" id="TIGR01782">
    <property type="entry name" value="TonB-Xanth-Caul"/>
    <property type="match status" value="1"/>
</dbReference>
<gene>
    <name evidence="13" type="primary">fhuA</name>
    <name evidence="13" type="ORF">GCM10017161_26730</name>
</gene>
<dbReference type="SUPFAM" id="SSF56935">
    <property type="entry name" value="Porins"/>
    <property type="match status" value="1"/>
</dbReference>
<evidence type="ECO:0000256" key="3">
    <source>
        <dbReference type="ARBA" id="ARBA00022452"/>
    </source>
</evidence>
<evidence type="ECO:0000256" key="8">
    <source>
        <dbReference type="PROSITE-ProRule" id="PRU01360"/>
    </source>
</evidence>
<keyword evidence="7 8" id="KW-0998">Cell outer membrane</keyword>
<evidence type="ECO:0000256" key="2">
    <source>
        <dbReference type="ARBA" id="ARBA00022448"/>
    </source>
</evidence>
<evidence type="ECO:0000313" key="14">
    <source>
        <dbReference type="Proteomes" id="UP000623842"/>
    </source>
</evidence>
<dbReference type="Proteomes" id="UP000623842">
    <property type="component" value="Unassembled WGS sequence"/>
</dbReference>
<feature type="domain" description="TonB-dependent receptor plug" evidence="12">
    <location>
        <begin position="65"/>
        <end position="161"/>
    </location>
</feature>
<protein>
    <submittedName>
        <fullName evidence="13">TonB-dependent receptor</fullName>
    </submittedName>
</protein>
<dbReference type="CDD" id="cd01347">
    <property type="entry name" value="ligand_gated_channel"/>
    <property type="match status" value="1"/>
</dbReference>
<feature type="signal peptide" evidence="10">
    <location>
        <begin position="1"/>
        <end position="26"/>
    </location>
</feature>
<dbReference type="InterPro" id="IPR010104">
    <property type="entry name" value="TonB_rcpt_bac"/>
</dbReference>
<proteinExistence type="inferred from homology"/>
<keyword evidence="13" id="KW-0675">Receptor</keyword>
<name>A0A919BKF0_9GAMM</name>
<evidence type="ECO:0000313" key="13">
    <source>
        <dbReference type="EMBL" id="GHF97241.1"/>
    </source>
</evidence>
<dbReference type="RefSeq" id="WP_189771510.1">
    <property type="nucleotide sequence ID" value="NZ_BNCK01000006.1"/>
</dbReference>
<feature type="chain" id="PRO_5037157365" evidence="10">
    <location>
        <begin position="27"/>
        <end position="937"/>
    </location>
</feature>
<comment type="similarity">
    <text evidence="8 9">Belongs to the TonB-dependent receptor family.</text>
</comment>
<evidence type="ECO:0000256" key="9">
    <source>
        <dbReference type="RuleBase" id="RU003357"/>
    </source>
</evidence>
<accession>A0A919BKF0</accession>
<dbReference type="InterPro" id="IPR012910">
    <property type="entry name" value="Plug_dom"/>
</dbReference>
<evidence type="ECO:0000259" key="12">
    <source>
        <dbReference type="Pfam" id="PF07715"/>
    </source>
</evidence>
<dbReference type="InterPro" id="IPR000531">
    <property type="entry name" value="Beta-barrel_TonB"/>
</dbReference>
<evidence type="ECO:0000256" key="4">
    <source>
        <dbReference type="ARBA" id="ARBA00022692"/>
    </source>
</evidence>
<keyword evidence="6 8" id="KW-0472">Membrane</keyword>
<evidence type="ECO:0000256" key="6">
    <source>
        <dbReference type="ARBA" id="ARBA00023136"/>
    </source>
</evidence>
<keyword evidence="14" id="KW-1185">Reference proteome</keyword>
<dbReference type="InterPro" id="IPR039426">
    <property type="entry name" value="TonB-dep_rcpt-like"/>
</dbReference>
<evidence type="ECO:0000256" key="1">
    <source>
        <dbReference type="ARBA" id="ARBA00004571"/>
    </source>
</evidence>
<keyword evidence="10" id="KW-0732">Signal</keyword>
<keyword evidence="2 8" id="KW-0813">Transport</keyword>
<dbReference type="Pfam" id="PF07715">
    <property type="entry name" value="Plug"/>
    <property type="match status" value="1"/>
</dbReference>
<evidence type="ECO:0000256" key="7">
    <source>
        <dbReference type="ARBA" id="ARBA00023237"/>
    </source>
</evidence>
<evidence type="ECO:0000259" key="11">
    <source>
        <dbReference type="Pfam" id="PF00593"/>
    </source>
</evidence>
<evidence type="ECO:0000256" key="5">
    <source>
        <dbReference type="ARBA" id="ARBA00023077"/>
    </source>
</evidence>
<keyword evidence="4 8" id="KW-0812">Transmembrane</keyword>
<feature type="domain" description="TonB-dependent receptor-like beta-barrel" evidence="11">
    <location>
        <begin position="413"/>
        <end position="904"/>
    </location>
</feature>
<dbReference type="AlphaFoldDB" id="A0A919BKF0"/>
<dbReference type="PANTHER" id="PTHR40980">
    <property type="entry name" value="PLUG DOMAIN-CONTAINING PROTEIN"/>
    <property type="match status" value="1"/>
</dbReference>
<comment type="caution">
    <text evidence="13">The sequence shown here is derived from an EMBL/GenBank/DDBJ whole genome shotgun (WGS) entry which is preliminary data.</text>
</comment>